<gene>
    <name evidence="1" type="ORF">BHM03_00039969</name>
</gene>
<reference evidence="1" key="1">
    <citation type="journal article" date="2018" name="Data Brief">
        <title>Genome sequence data from 17 accessions of Ensete ventricosum, a staple food crop for millions in Ethiopia.</title>
        <authorList>
            <person name="Yemataw Z."/>
            <person name="Muzemil S."/>
            <person name="Ambachew D."/>
            <person name="Tripathi L."/>
            <person name="Tesfaye K."/>
            <person name="Chala A."/>
            <person name="Farbos A."/>
            <person name="O'Neill P."/>
            <person name="Moore K."/>
            <person name="Grant M."/>
            <person name="Studholme D.J."/>
        </authorList>
    </citation>
    <scope>NUCLEOTIDE SEQUENCE [LARGE SCALE GENOMIC DNA]</scope>
    <source>
        <tissue evidence="1">Leaf</tissue>
    </source>
</reference>
<sequence>ACRCRPRVARGRGRFFSRARRRSVSPRREKDRGDVLYRYRPYIGTPVRTGKSNLGYKQGLTYRSKPVC</sequence>
<dbReference type="AlphaFoldDB" id="A0A445MK34"/>
<accession>A0A445MK34</accession>
<name>A0A445MK34_ENSVE</name>
<feature type="non-terminal residue" evidence="1">
    <location>
        <position position="1"/>
    </location>
</feature>
<dbReference type="EMBL" id="KV876324">
    <property type="protein sequence ID" value="RZR74637.1"/>
    <property type="molecule type" value="Genomic_DNA"/>
</dbReference>
<dbReference type="Proteomes" id="UP000290560">
    <property type="component" value="Unassembled WGS sequence"/>
</dbReference>
<protein>
    <submittedName>
        <fullName evidence="1">Uncharacterized protein</fullName>
    </submittedName>
</protein>
<organism evidence="1">
    <name type="scientific">Ensete ventricosum</name>
    <name type="common">Abyssinian banana</name>
    <name type="synonym">Musa ensete</name>
    <dbReference type="NCBI Taxonomy" id="4639"/>
    <lineage>
        <taxon>Eukaryota</taxon>
        <taxon>Viridiplantae</taxon>
        <taxon>Streptophyta</taxon>
        <taxon>Embryophyta</taxon>
        <taxon>Tracheophyta</taxon>
        <taxon>Spermatophyta</taxon>
        <taxon>Magnoliopsida</taxon>
        <taxon>Liliopsida</taxon>
        <taxon>Zingiberales</taxon>
        <taxon>Musaceae</taxon>
        <taxon>Ensete</taxon>
    </lineage>
</organism>
<evidence type="ECO:0000313" key="1">
    <source>
        <dbReference type="EMBL" id="RZR74637.1"/>
    </source>
</evidence>
<proteinExistence type="predicted"/>